<proteinExistence type="predicted"/>
<gene>
    <name evidence="1" type="ORF">ZEAMMB73_Zm00001d004128</name>
</gene>
<dbReference type="AlphaFoldDB" id="A0A1D6EE38"/>
<protein>
    <submittedName>
        <fullName evidence="1">ARM repeat superfamily protein</fullName>
    </submittedName>
</protein>
<organism evidence="1">
    <name type="scientific">Zea mays</name>
    <name type="common">Maize</name>
    <dbReference type="NCBI Taxonomy" id="4577"/>
    <lineage>
        <taxon>Eukaryota</taxon>
        <taxon>Viridiplantae</taxon>
        <taxon>Streptophyta</taxon>
        <taxon>Embryophyta</taxon>
        <taxon>Tracheophyta</taxon>
        <taxon>Spermatophyta</taxon>
        <taxon>Magnoliopsida</taxon>
        <taxon>Liliopsida</taxon>
        <taxon>Poales</taxon>
        <taxon>Poaceae</taxon>
        <taxon>PACMAD clade</taxon>
        <taxon>Panicoideae</taxon>
        <taxon>Andropogonodae</taxon>
        <taxon>Andropogoneae</taxon>
        <taxon>Tripsacinae</taxon>
        <taxon>Zea</taxon>
    </lineage>
</organism>
<dbReference type="ExpressionAtlas" id="A0A1D6EE38">
    <property type="expression patterns" value="baseline"/>
</dbReference>
<dbReference type="PANTHER" id="PTHR18460">
    <property type="entry name" value="TEL2 INTERACTING PROTEIN 1 TTI1 FAMILY MEMBER"/>
    <property type="match status" value="1"/>
</dbReference>
<dbReference type="PANTHER" id="PTHR18460:SF3">
    <property type="entry name" value="TELO2-INTERACTING PROTEIN 1 HOMOLOG"/>
    <property type="match status" value="1"/>
</dbReference>
<sequence>MPSPPCASYTKLGQCCARQLQLRVADTLFNSSNTRSAFKVGKLANLLLCLVSTVSGKLDFAPNPMQMIFHYFFLQEFKLIESVELAPLRKLIDPLTGVQIDRKHRSGSSQGADRSSDRLIEALMIVLNDKENLSALGKHKNENHSGGSESIEHILQMLRQLPTKNISDKISHDEITNDSISNVNNSFADRKALHVKRTKNGLSKQLLAIHSSEKVRNAVVSGVKGLLSSCSSTLKRTKMLLLECLCVLACDDAAAVSEAAQDALDHLFNQGHNLVTENEISDTFTRLVERLPQVVLGSEETTTLSHARMLLALTFYAGHSSQFSGSMDKLIVSKPLSIGYLYSVAELKSGAYSKDTTNISLHATSTFAASKISVIHDNALPIALLGTVEYELPHVPPWFFHAGSQKLYGVLAGIIRLVGLSTVSVDGFDSLKLTVVVTSP</sequence>
<dbReference type="STRING" id="4577.A0A1D6EE38"/>
<dbReference type="InParanoid" id="A0A1D6EE38"/>
<evidence type="ECO:0000313" key="1">
    <source>
        <dbReference type="EMBL" id="ONM18493.1"/>
    </source>
</evidence>
<dbReference type="InterPro" id="IPR052587">
    <property type="entry name" value="TELO2-interacting_protein_1"/>
</dbReference>
<accession>A0A1D6EE38</accession>
<dbReference type="EMBL" id="CM007648">
    <property type="protein sequence ID" value="ONM18493.1"/>
    <property type="molecule type" value="Genomic_DNA"/>
</dbReference>
<name>A0A1D6EE38_MAIZE</name>
<reference evidence="1" key="1">
    <citation type="submission" date="2015-12" db="EMBL/GenBank/DDBJ databases">
        <title>Update maize B73 reference genome by single molecule sequencing technologies.</title>
        <authorList>
            <consortium name="Maize Genome Sequencing Project"/>
            <person name="Ware D."/>
        </authorList>
    </citation>
    <scope>NUCLEOTIDE SEQUENCE [LARGE SCALE GENOMIC DNA]</scope>
    <source>
        <tissue evidence="1">Seedling</tissue>
    </source>
</reference>